<dbReference type="CDD" id="cd03254">
    <property type="entry name" value="ABCC_Glucan_exporter_like"/>
    <property type="match status" value="1"/>
</dbReference>
<dbReference type="CDD" id="cd18547">
    <property type="entry name" value="ABC_6TM_Tm288_like"/>
    <property type="match status" value="1"/>
</dbReference>
<dbReference type="FunFam" id="3.40.50.300:FF:000287">
    <property type="entry name" value="Multidrug ABC transporter ATP-binding protein"/>
    <property type="match status" value="1"/>
</dbReference>
<gene>
    <name evidence="13" type="ORF">I9080_001970</name>
</gene>
<keyword evidence="3" id="KW-1003">Cell membrane</keyword>
<organism evidence="13">
    <name type="scientific">Clostridium perfringens</name>
    <dbReference type="NCBI Taxonomy" id="1502"/>
    <lineage>
        <taxon>Bacteria</taxon>
        <taxon>Bacillati</taxon>
        <taxon>Bacillota</taxon>
        <taxon>Clostridia</taxon>
        <taxon>Eubacteriales</taxon>
        <taxon>Clostridiaceae</taxon>
        <taxon>Clostridium</taxon>
    </lineage>
</organism>
<dbReference type="FunFam" id="1.20.1560.10:FF:000011">
    <property type="entry name" value="Multidrug ABC transporter ATP-binding protein"/>
    <property type="match status" value="1"/>
</dbReference>
<dbReference type="SUPFAM" id="SSF90123">
    <property type="entry name" value="ABC transporter transmembrane region"/>
    <property type="match status" value="1"/>
</dbReference>
<keyword evidence="6 13" id="KW-0067">ATP-binding</keyword>
<evidence type="ECO:0000256" key="2">
    <source>
        <dbReference type="ARBA" id="ARBA00022448"/>
    </source>
</evidence>
<dbReference type="Gene3D" id="1.20.1560.10">
    <property type="entry name" value="ABC transporter type 1, transmembrane domain"/>
    <property type="match status" value="1"/>
</dbReference>
<evidence type="ECO:0000256" key="6">
    <source>
        <dbReference type="ARBA" id="ARBA00022840"/>
    </source>
</evidence>
<dbReference type="PROSITE" id="PS00211">
    <property type="entry name" value="ABC_TRANSPORTER_1"/>
    <property type="match status" value="1"/>
</dbReference>
<dbReference type="Pfam" id="PF00005">
    <property type="entry name" value="ABC_tran"/>
    <property type="match status" value="1"/>
</dbReference>
<dbReference type="InterPro" id="IPR039421">
    <property type="entry name" value="Type_1_exporter"/>
</dbReference>
<feature type="transmembrane region" description="Helical" evidence="10">
    <location>
        <begin position="178"/>
        <end position="195"/>
    </location>
</feature>
<comment type="subcellular location">
    <subcellularLocation>
        <location evidence="1">Cell membrane</location>
        <topology evidence="1">Multi-pass membrane protein</topology>
    </subcellularLocation>
</comment>
<feature type="domain" description="ABC transporter" evidence="11">
    <location>
        <begin position="376"/>
        <end position="610"/>
    </location>
</feature>
<reference evidence="13" key="1">
    <citation type="journal article" date="2018" name="Genome Biol.">
        <title>SKESA: strategic k-mer extension for scrupulous assemblies.</title>
        <authorList>
            <person name="Souvorov A."/>
            <person name="Agarwala R."/>
            <person name="Lipman D.J."/>
        </authorList>
    </citation>
    <scope>NUCLEOTIDE SEQUENCE</scope>
    <source>
        <strain evidence="13">C8</strain>
    </source>
</reference>
<dbReference type="Gene3D" id="3.40.50.300">
    <property type="entry name" value="P-loop containing nucleotide triphosphate hydrolases"/>
    <property type="match status" value="1"/>
</dbReference>
<evidence type="ECO:0000256" key="7">
    <source>
        <dbReference type="ARBA" id="ARBA00022989"/>
    </source>
</evidence>
<feature type="transmembrane region" description="Helical" evidence="10">
    <location>
        <begin position="286"/>
        <end position="307"/>
    </location>
</feature>
<name>A0A8H9QXY2_CLOPF</name>
<evidence type="ECO:0000256" key="8">
    <source>
        <dbReference type="ARBA" id="ARBA00023136"/>
    </source>
</evidence>
<feature type="region of interest" description="Disordered" evidence="9">
    <location>
        <begin position="1"/>
        <end position="22"/>
    </location>
</feature>
<sequence length="618" mass="68465">MSKERKGGMGGPMGRMGGGPRAVEKAKDFKGTMKKLGVYLKPYSLSIAIVILFAIGSAAFSIVGPKILGKATTKIFEGLVQKISGVPDASIDFGYIGNIAMILVALYLVSSLFGIIQSFIMSGVAQKVSYNLRKQISEKMDTLPLNYFDTRTNGEVLSRITNDVDTVNQTLNQSLSQIITSVVTLIGVLIMMFSISWIMTLATFIILPVSMVLISLVVKKSQKYFKSQQEYLGHLNGQVEEVYGGHNIMKAFNREEASTKDFDELNNTLYKSAWKSQFLSGMMMPIMSFVGNLGYVLVSILGGWLTIKSVITVGDIQAFIQYVRSFNQPIAQMAQVANIMQSTAAAAERVFEFLDEKDEVKDPFNSVDPSEIRGEVEFEDVHFGYNPDKIIINDFSVDVKPGQKVAIVGPTGAGKTTIVKLLMRFYDINSGSIKIDGHDIRDFKRADLRNLFGMVLQDTWLFNGTIMENLRYGRLDATDAEVKEAAKAAHVDHFVKTLPDGYNMVLNEEASNISQGQKQLLTIARAFLKDPKLLILDEATSSVDTRTELLIQKAMEKLMEGRTSFIIAHRLSTIRDADLILVMKDGDIVEQGNHEELLEKGGFYSSLYNSQFEQSSAS</sequence>
<feature type="transmembrane region" description="Helical" evidence="10">
    <location>
        <begin position="43"/>
        <end position="63"/>
    </location>
</feature>
<proteinExistence type="predicted"/>
<dbReference type="InterPro" id="IPR003593">
    <property type="entry name" value="AAA+_ATPase"/>
</dbReference>
<evidence type="ECO:0000313" key="13">
    <source>
        <dbReference type="EMBL" id="HAT4308167.1"/>
    </source>
</evidence>
<dbReference type="GO" id="GO:0016887">
    <property type="term" value="F:ATP hydrolysis activity"/>
    <property type="evidence" value="ECO:0007669"/>
    <property type="project" value="InterPro"/>
</dbReference>
<dbReference type="InterPro" id="IPR017871">
    <property type="entry name" value="ABC_transporter-like_CS"/>
</dbReference>
<dbReference type="InterPro" id="IPR003439">
    <property type="entry name" value="ABC_transporter-like_ATP-bd"/>
</dbReference>
<dbReference type="AlphaFoldDB" id="A0A8H9QXY2"/>
<keyword evidence="8 10" id="KW-0472">Membrane</keyword>
<dbReference type="Pfam" id="PF00664">
    <property type="entry name" value="ABC_membrane"/>
    <property type="match status" value="1"/>
</dbReference>
<dbReference type="PANTHER" id="PTHR43394:SF1">
    <property type="entry name" value="ATP-BINDING CASSETTE SUB-FAMILY B MEMBER 10, MITOCHONDRIAL"/>
    <property type="match status" value="1"/>
</dbReference>
<dbReference type="PROSITE" id="PS50893">
    <property type="entry name" value="ABC_TRANSPORTER_2"/>
    <property type="match status" value="1"/>
</dbReference>
<feature type="transmembrane region" description="Helical" evidence="10">
    <location>
        <begin position="201"/>
        <end position="218"/>
    </location>
</feature>
<dbReference type="SMART" id="SM00382">
    <property type="entry name" value="AAA"/>
    <property type="match status" value="1"/>
</dbReference>
<dbReference type="RefSeq" id="WP_283684301.1">
    <property type="nucleotide sequence ID" value="NZ_CATNXJ010000008.1"/>
</dbReference>
<dbReference type="PANTHER" id="PTHR43394">
    <property type="entry name" value="ATP-DEPENDENT PERMEASE MDL1, MITOCHONDRIAL"/>
    <property type="match status" value="1"/>
</dbReference>
<protein>
    <submittedName>
        <fullName evidence="13">ABC transporter ATP-binding protein</fullName>
    </submittedName>
</protein>
<dbReference type="Proteomes" id="UP000859547">
    <property type="component" value="Unassembled WGS sequence"/>
</dbReference>
<evidence type="ECO:0000259" key="11">
    <source>
        <dbReference type="PROSITE" id="PS50893"/>
    </source>
</evidence>
<dbReference type="InterPro" id="IPR011527">
    <property type="entry name" value="ABC1_TM_dom"/>
</dbReference>
<accession>A0A8H9QXY2</accession>
<keyword evidence="5" id="KW-0547">Nucleotide-binding</keyword>
<feature type="compositionally biased region" description="Gly residues" evidence="9">
    <location>
        <begin position="8"/>
        <end position="20"/>
    </location>
</feature>
<dbReference type="InterPro" id="IPR027417">
    <property type="entry name" value="P-loop_NTPase"/>
</dbReference>
<evidence type="ECO:0000256" key="4">
    <source>
        <dbReference type="ARBA" id="ARBA00022692"/>
    </source>
</evidence>
<evidence type="ECO:0000256" key="10">
    <source>
        <dbReference type="SAM" id="Phobius"/>
    </source>
</evidence>
<comment type="caution">
    <text evidence="13">The sequence shown here is derived from an EMBL/GenBank/DDBJ whole genome shotgun (WGS) entry which is preliminary data.</text>
</comment>
<dbReference type="InterPro" id="IPR036640">
    <property type="entry name" value="ABC1_TM_sf"/>
</dbReference>
<dbReference type="GO" id="GO:0005886">
    <property type="term" value="C:plasma membrane"/>
    <property type="evidence" value="ECO:0007669"/>
    <property type="project" value="UniProtKB-SubCell"/>
</dbReference>
<dbReference type="SUPFAM" id="SSF52540">
    <property type="entry name" value="P-loop containing nucleoside triphosphate hydrolases"/>
    <property type="match status" value="1"/>
</dbReference>
<feature type="transmembrane region" description="Helical" evidence="10">
    <location>
        <begin position="99"/>
        <end position="125"/>
    </location>
</feature>
<reference evidence="13" key="2">
    <citation type="submission" date="2020-07" db="EMBL/GenBank/DDBJ databases">
        <authorList>
            <consortium name="NCBI Pathogen Detection Project"/>
        </authorList>
    </citation>
    <scope>NUCLEOTIDE SEQUENCE</scope>
    <source>
        <strain evidence="13">C8</strain>
    </source>
</reference>
<dbReference type="PROSITE" id="PS50929">
    <property type="entry name" value="ABC_TM1F"/>
    <property type="match status" value="1"/>
</dbReference>
<keyword evidence="4 10" id="KW-0812">Transmembrane</keyword>
<dbReference type="GO" id="GO:0005524">
    <property type="term" value="F:ATP binding"/>
    <property type="evidence" value="ECO:0007669"/>
    <property type="project" value="UniProtKB-KW"/>
</dbReference>
<evidence type="ECO:0000259" key="12">
    <source>
        <dbReference type="PROSITE" id="PS50929"/>
    </source>
</evidence>
<feature type="domain" description="ABC transmembrane type-1" evidence="12">
    <location>
        <begin position="48"/>
        <end position="342"/>
    </location>
</feature>
<evidence type="ECO:0000256" key="3">
    <source>
        <dbReference type="ARBA" id="ARBA00022475"/>
    </source>
</evidence>
<dbReference type="GO" id="GO:0015421">
    <property type="term" value="F:ABC-type oligopeptide transporter activity"/>
    <property type="evidence" value="ECO:0007669"/>
    <property type="project" value="TreeGrafter"/>
</dbReference>
<evidence type="ECO:0000256" key="9">
    <source>
        <dbReference type="SAM" id="MobiDB-lite"/>
    </source>
</evidence>
<evidence type="ECO:0000256" key="1">
    <source>
        <dbReference type="ARBA" id="ARBA00004651"/>
    </source>
</evidence>
<dbReference type="EMBL" id="DACTCB010000009">
    <property type="protein sequence ID" value="HAT4308167.1"/>
    <property type="molecule type" value="Genomic_DNA"/>
</dbReference>
<evidence type="ECO:0000256" key="5">
    <source>
        <dbReference type="ARBA" id="ARBA00022741"/>
    </source>
</evidence>
<keyword evidence="2" id="KW-0813">Transport</keyword>
<keyword evidence="7 10" id="KW-1133">Transmembrane helix</keyword>